<dbReference type="SUPFAM" id="SSF46894">
    <property type="entry name" value="C-terminal effector domain of the bipartite response regulators"/>
    <property type="match status" value="1"/>
</dbReference>
<dbReference type="InterPro" id="IPR016032">
    <property type="entry name" value="Sig_transdc_resp-reg_C-effctor"/>
</dbReference>
<keyword evidence="4" id="KW-1185">Reference proteome</keyword>
<organism evidence="3 4">
    <name type="scientific">Hyphomonas beringensis</name>
    <dbReference type="NCBI Taxonomy" id="1280946"/>
    <lineage>
        <taxon>Bacteria</taxon>
        <taxon>Pseudomonadati</taxon>
        <taxon>Pseudomonadota</taxon>
        <taxon>Alphaproteobacteria</taxon>
        <taxon>Hyphomonadales</taxon>
        <taxon>Hyphomonadaceae</taxon>
        <taxon>Hyphomonas</taxon>
    </lineage>
</organism>
<evidence type="ECO:0000313" key="3">
    <source>
        <dbReference type="EMBL" id="KCZ56339.1"/>
    </source>
</evidence>
<dbReference type="EMBL" id="AWFF01000024">
    <property type="protein sequence ID" value="KCZ56339.1"/>
    <property type="molecule type" value="Genomic_DNA"/>
</dbReference>
<dbReference type="InterPro" id="IPR000792">
    <property type="entry name" value="Tscrpt_reg_LuxR_C"/>
</dbReference>
<evidence type="ECO:0000256" key="1">
    <source>
        <dbReference type="SAM" id="Phobius"/>
    </source>
</evidence>
<feature type="domain" description="HTH luxR-type" evidence="2">
    <location>
        <begin position="115"/>
        <end position="172"/>
    </location>
</feature>
<proteinExistence type="predicted"/>
<accession>A0A062UID4</accession>
<keyword evidence="1" id="KW-0472">Membrane</keyword>
<dbReference type="SMART" id="SM00421">
    <property type="entry name" value="HTH_LUXR"/>
    <property type="match status" value="1"/>
</dbReference>
<keyword evidence="1" id="KW-1133">Transmembrane helix</keyword>
<reference evidence="3 4" key="1">
    <citation type="journal article" date="2014" name="Antonie Van Leeuwenhoek">
        <title>Hyphomonas beringensis sp. nov. and Hyphomonas chukchiensis sp. nov., isolated from surface seawater of the Bering Sea and Chukchi Sea.</title>
        <authorList>
            <person name="Li C."/>
            <person name="Lai Q."/>
            <person name="Li G."/>
            <person name="Dong C."/>
            <person name="Wang J."/>
            <person name="Liao Y."/>
            <person name="Shao Z."/>
        </authorList>
    </citation>
    <scope>NUCLEOTIDE SEQUENCE [LARGE SCALE GENOMIC DNA]</scope>
    <source>
        <strain evidence="3 4">25B14_1</strain>
    </source>
</reference>
<dbReference type="PATRIC" id="fig|1280946.3.peg.510"/>
<dbReference type="AlphaFoldDB" id="A0A062UID4"/>
<dbReference type="Gene3D" id="1.10.10.10">
    <property type="entry name" value="Winged helix-like DNA-binding domain superfamily/Winged helix DNA-binding domain"/>
    <property type="match status" value="1"/>
</dbReference>
<dbReference type="GO" id="GO:0003677">
    <property type="term" value="F:DNA binding"/>
    <property type="evidence" value="ECO:0007669"/>
    <property type="project" value="InterPro"/>
</dbReference>
<dbReference type="STRING" id="1280946.HY29_08590"/>
<evidence type="ECO:0000259" key="2">
    <source>
        <dbReference type="SMART" id="SM00421"/>
    </source>
</evidence>
<protein>
    <recommendedName>
        <fullName evidence="2">HTH luxR-type domain-containing protein</fullName>
    </recommendedName>
</protein>
<dbReference type="GO" id="GO:0006355">
    <property type="term" value="P:regulation of DNA-templated transcription"/>
    <property type="evidence" value="ECO:0007669"/>
    <property type="project" value="InterPro"/>
</dbReference>
<feature type="transmembrane region" description="Helical" evidence="1">
    <location>
        <begin position="53"/>
        <end position="75"/>
    </location>
</feature>
<sequence length="182" mass="19572">MTHSHSYSFGQDGFMSDDVSGRRGLLGIAALFGAIALFIGVDLLTDRGEGVGAVHLAAEMIVLVAASFGLGAMLWRLGRLRRALADARQDVGRWQEENRALVQGLGLAIARQFSAWGLSDAESDVGLLLLKGLSLQEIADLRETSERTVREQARAVYRKSQLAGRNALSAYFLEDLLPGTGA</sequence>
<dbReference type="eggNOG" id="COG2771">
    <property type="taxonomic scope" value="Bacteria"/>
</dbReference>
<gene>
    <name evidence="3" type="ORF">HY29_08590</name>
</gene>
<keyword evidence="1" id="KW-0812">Transmembrane</keyword>
<name>A0A062UID4_9PROT</name>
<feature type="transmembrane region" description="Helical" evidence="1">
    <location>
        <begin position="24"/>
        <end position="41"/>
    </location>
</feature>
<comment type="caution">
    <text evidence="3">The sequence shown here is derived from an EMBL/GenBank/DDBJ whole genome shotgun (WGS) entry which is preliminary data.</text>
</comment>
<dbReference type="InterPro" id="IPR036388">
    <property type="entry name" value="WH-like_DNA-bd_sf"/>
</dbReference>
<dbReference type="Proteomes" id="UP000027037">
    <property type="component" value="Unassembled WGS sequence"/>
</dbReference>
<evidence type="ECO:0000313" key="4">
    <source>
        <dbReference type="Proteomes" id="UP000027037"/>
    </source>
</evidence>